<dbReference type="InterPro" id="IPR016159">
    <property type="entry name" value="Cullin_repeat-like_dom_sf"/>
</dbReference>
<dbReference type="InterPro" id="IPR001373">
    <property type="entry name" value="Cullin_N"/>
</dbReference>
<dbReference type="SUPFAM" id="SSF74788">
    <property type="entry name" value="Cullin repeat-like"/>
    <property type="match status" value="1"/>
</dbReference>
<dbReference type="SUPFAM" id="SSF46785">
    <property type="entry name" value="Winged helix' DNA-binding domain"/>
    <property type="match status" value="1"/>
</dbReference>
<gene>
    <name evidence="6" type="ORF">CANTEDRAFT_94135</name>
</gene>
<evidence type="ECO:0000256" key="3">
    <source>
        <dbReference type="RuleBase" id="RU003829"/>
    </source>
</evidence>
<sequence>MAISHNPVPSHLSQSRARSSSANKVSFKRLKTHSSKYRNEEHSLKQLEFSKALVHEAIDLVFNSEPLKYGYSFYYQKVEAICKYKHAEQSKLAEHLKGKIEDHFFSVVKPKVFELVHSHNLDVKQFISDLLKVYEKWESKLRLLGKLFLYLDRSYLLQHPNKKVILELGLELYVDNLLADPIEEGIITIDRYTSYLSQCLRSEVQEDLALAEVFSRMLIKLNFSQKIKLDNKIISSCLNLAKDLREVWSQDYDDYVHKTLKKISKIITFFKECGQPKDFCEKLLIQLKWVTIFFDFNEVISHCLPYMLSSENGLQLSMIYNFCELTPKEYSIDSIPIFVLHWGKIVSQQVQQEIDKESDISTGSVIVNLVKVYEKYRTVVETKFKKNEKFEFEIRHSFSRSINASRKTNSLIISHLCKYSDTFFKTKKAGITYDEFEAHFMVIFKFLNNKTDFIVNYKNQLSRRLLLSRNSSIVLEKKLVDSITSIVGENDDSIGLNVMFKDLAKSQEKYSHLKGLGNDSIEFNGLILEKKHWPEVPKQDSSVILPPSLSMLIESFNNLYKSSDEKLKNHSLDWGCYNLHQLLISCHFNGGAYELNVNLLQAIVILLFNDKDTITMDELIQQSNLDVKLLRRIILSLSDKYKILIEDGDLIRFNHSFTDKSKKLKIPLPRDRDIGSSTSNIPGDDKITTRNRDTEIRSVIVSIIKVDTKILFTDLINKAIETVSKKGPVSIQDIKSNIEFLITKEYITRDTDNVTLTYVP</sequence>
<dbReference type="Pfam" id="PF00888">
    <property type="entry name" value="Cullin"/>
    <property type="match status" value="1"/>
</dbReference>
<organism evidence="7">
    <name type="scientific">Candida tenuis (strain ATCC 10573 / BCRC 21748 / CBS 615 / JCM 9827 / NBRC 10315 / NRRL Y-1498 / VKM Y-70)</name>
    <name type="common">Yeast</name>
    <name type="synonym">Yamadazyma tenuis</name>
    <dbReference type="NCBI Taxonomy" id="590646"/>
    <lineage>
        <taxon>Eukaryota</taxon>
        <taxon>Fungi</taxon>
        <taxon>Dikarya</taxon>
        <taxon>Ascomycota</taxon>
        <taxon>Saccharomycotina</taxon>
        <taxon>Pichiomycetes</taxon>
        <taxon>Debaryomycetaceae</taxon>
        <taxon>Yamadazyma</taxon>
    </lineage>
</organism>
<feature type="domain" description="Cullin family profile" evidence="5">
    <location>
        <begin position="407"/>
        <end position="638"/>
    </location>
</feature>
<dbReference type="HOGENOM" id="CLU_335858_0_0_1"/>
<comment type="similarity">
    <text evidence="1 2 3">Belongs to the cullin family.</text>
</comment>
<feature type="compositionally biased region" description="Low complexity" evidence="4">
    <location>
        <begin position="13"/>
        <end position="22"/>
    </location>
</feature>
<dbReference type="eggNOG" id="KOG2167">
    <property type="taxonomic scope" value="Eukaryota"/>
</dbReference>
<dbReference type="GeneID" id="18250364"/>
<dbReference type="GO" id="GO:0006511">
    <property type="term" value="P:ubiquitin-dependent protein catabolic process"/>
    <property type="evidence" value="ECO:0007669"/>
    <property type="project" value="InterPro"/>
</dbReference>
<reference evidence="6 7" key="1">
    <citation type="journal article" date="2011" name="Proc. Natl. Acad. Sci. U.S.A.">
        <title>Comparative genomics of xylose-fermenting fungi for enhanced biofuel production.</title>
        <authorList>
            <person name="Wohlbach D.J."/>
            <person name="Kuo A."/>
            <person name="Sato T.K."/>
            <person name="Potts K.M."/>
            <person name="Salamov A.A."/>
            <person name="LaButti K.M."/>
            <person name="Sun H."/>
            <person name="Clum A."/>
            <person name="Pangilinan J.L."/>
            <person name="Lindquist E.A."/>
            <person name="Lucas S."/>
            <person name="Lapidus A."/>
            <person name="Jin M."/>
            <person name="Gunawan C."/>
            <person name="Balan V."/>
            <person name="Dale B.E."/>
            <person name="Jeffries T.W."/>
            <person name="Zinkel R."/>
            <person name="Barry K.W."/>
            <person name="Grigoriev I.V."/>
            <person name="Gasch A.P."/>
        </authorList>
    </citation>
    <scope>NUCLEOTIDE SEQUENCE [LARGE SCALE GENOMIC DNA]</scope>
    <source>
        <strain evidence="7">ATCC 10573 / BCRC 21748 / CBS 615 / JCM 9827 / NBRC 10315 / NRRL Y-1498 / VKM Y-70</strain>
    </source>
</reference>
<dbReference type="STRING" id="590646.G3B641"/>
<dbReference type="KEGG" id="cten:18250364"/>
<evidence type="ECO:0000259" key="5">
    <source>
        <dbReference type="PROSITE" id="PS50069"/>
    </source>
</evidence>
<dbReference type="Pfam" id="PF26557">
    <property type="entry name" value="Cullin_AB"/>
    <property type="match status" value="1"/>
</dbReference>
<feature type="region of interest" description="Disordered" evidence="4">
    <location>
        <begin position="1"/>
        <end position="25"/>
    </location>
</feature>
<dbReference type="PROSITE" id="PS50069">
    <property type="entry name" value="CULLIN_2"/>
    <property type="match status" value="1"/>
</dbReference>
<dbReference type="Gene3D" id="1.10.10.10">
    <property type="entry name" value="Winged helix-like DNA-binding domain superfamily/Winged helix DNA-binding domain"/>
    <property type="match status" value="1"/>
</dbReference>
<evidence type="ECO:0000313" key="7">
    <source>
        <dbReference type="Proteomes" id="UP000000707"/>
    </source>
</evidence>
<dbReference type="OrthoDB" id="27073at2759"/>
<name>G3B641_CANTC</name>
<dbReference type="InterPro" id="IPR036317">
    <property type="entry name" value="Cullin_homology_sf"/>
</dbReference>
<dbReference type="EMBL" id="GL996524">
    <property type="protein sequence ID" value="EGV63374.1"/>
    <property type="molecule type" value="Genomic_DNA"/>
</dbReference>
<dbReference type="SMART" id="SM00884">
    <property type="entry name" value="Cullin_Nedd8"/>
    <property type="match status" value="1"/>
</dbReference>
<dbReference type="Proteomes" id="UP000000707">
    <property type="component" value="Unassembled WGS sequence"/>
</dbReference>
<accession>G3B641</accession>
<dbReference type="SMART" id="SM00182">
    <property type="entry name" value="CULLIN"/>
    <property type="match status" value="1"/>
</dbReference>
<evidence type="ECO:0000313" key="6">
    <source>
        <dbReference type="EMBL" id="EGV63374.1"/>
    </source>
</evidence>
<proteinExistence type="inferred from homology"/>
<dbReference type="InterPro" id="IPR036390">
    <property type="entry name" value="WH_DNA-bd_sf"/>
</dbReference>
<dbReference type="Gene3D" id="1.20.1310.10">
    <property type="entry name" value="Cullin Repeats"/>
    <property type="match status" value="3"/>
</dbReference>
<dbReference type="SUPFAM" id="SSF75632">
    <property type="entry name" value="Cullin homology domain"/>
    <property type="match status" value="1"/>
</dbReference>
<dbReference type="Gene3D" id="3.30.230.130">
    <property type="entry name" value="Cullin, Chain C, Domain 2"/>
    <property type="match status" value="1"/>
</dbReference>
<dbReference type="InterPro" id="IPR045093">
    <property type="entry name" value="Cullin"/>
</dbReference>
<keyword evidence="7" id="KW-1185">Reference proteome</keyword>
<dbReference type="GO" id="GO:0031625">
    <property type="term" value="F:ubiquitin protein ligase binding"/>
    <property type="evidence" value="ECO:0007669"/>
    <property type="project" value="InterPro"/>
</dbReference>
<evidence type="ECO:0000256" key="1">
    <source>
        <dbReference type="ARBA" id="ARBA00006019"/>
    </source>
</evidence>
<dbReference type="AlphaFoldDB" id="G3B641"/>
<protein>
    <recommendedName>
        <fullName evidence="5">Cullin family profile domain-containing protein</fullName>
    </recommendedName>
</protein>
<evidence type="ECO:0000256" key="2">
    <source>
        <dbReference type="PROSITE-ProRule" id="PRU00330"/>
    </source>
</evidence>
<dbReference type="InterPro" id="IPR016158">
    <property type="entry name" value="Cullin_homology"/>
</dbReference>
<dbReference type="PANTHER" id="PTHR11932">
    <property type="entry name" value="CULLIN"/>
    <property type="match status" value="1"/>
</dbReference>
<dbReference type="Pfam" id="PF10557">
    <property type="entry name" value="Cullin_Nedd8"/>
    <property type="match status" value="1"/>
</dbReference>
<evidence type="ECO:0000256" key="4">
    <source>
        <dbReference type="SAM" id="MobiDB-lite"/>
    </source>
</evidence>
<dbReference type="InterPro" id="IPR036388">
    <property type="entry name" value="WH-like_DNA-bd_sf"/>
</dbReference>
<dbReference type="InterPro" id="IPR059120">
    <property type="entry name" value="Cullin-like_AB"/>
</dbReference>
<dbReference type="InterPro" id="IPR019559">
    <property type="entry name" value="Cullin_neddylation_domain"/>
</dbReference>